<dbReference type="InParanoid" id="M1D7Z3"/>
<organism evidence="2 3">
    <name type="scientific">Solanum tuberosum</name>
    <name type="common">Potato</name>
    <dbReference type="NCBI Taxonomy" id="4113"/>
    <lineage>
        <taxon>Eukaryota</taxon>
        <taxon>Viridiplantae</taxon>
        <taxon>Streptophyta</taxon>
        <taxon>Embryophyta</taxon>
        <taxon>Tracheophyta</taxon>
        <taxon>Spermatophyta</taxon>
        <taxon>Magnoliopsida</taxon>
        <taxon>eudicotyledons</taxon>
        <taxon>Gunneridae</taxon>
        <taxon>Pentapetalae</taxon>
        <taxon>asterids</taxon>
        <taxon>lamiids</taxon>
        <taxon>Solanales</taxon>
        <taxon>Solanaceae</taxon>
        <taxon>Solanoideae</taxon>
        <taxon>Solaneae</taxon>
        <taxon>Solanum</taxon>
    </lineage>
</organism>
<reference evidence="2" key="2">
    <citation type="submission" date="2015-06" db="UniProtKB">
        <authorList>
            <consortium name="EnsemblPlants"/>
        </authorList>
    </citation>
    <scope>IDENTIFICATION</scope>
    <source>
        <strain evidence="2">DM1-3 516 R44</strain>
    </source>
</reference>
<protein>
    <submittedName>
        <fullName evidence="2">Uncharacterized protein</fullName>
    </submittedName>
</protein>
<reference evidence="3" key="1">
    <citation type="journal article" date="2011" name="Nature">
        <title>Genome sequence and analysis of the tuber crop potato.</title>
        <authorList>
            <consortium name="The Potato Genome Sequencing Consortium"/>
        </authorList>
    </citation>
    <scope>NUCLEOTIDE SEQUENCE [LARGE SCALE GENOMIC DNA]</scope>
    <source>
        <strain evidence="3">cv. DM1-3 516 R44</strain>
    </source>
</reference>
<name>M1D7Z3_SOLTU</name>
<evidence type="ECO:0000313" key="3">
    <source>
        <dbReference type="Proteomes" id="UP000011115"/>
    </source>
</evidence>
<dbReference type="Proteomes" id="UP000011115">
    <property type="component" value="Unassembled WGS sequence"/>
</dbReference>
<dbReference type="PaxDb" id="4113-PGSC0003DMT400084756"/>
<accession>M1D7Z3</accession>
<dbReference type="AlphaFoldDB" id="M1D7Z3"/>
<sequence>MANKRAKSGSPNGSAMRPILGQESCSMPSLGNYYNFGRSANHRPIRLAIRQWSLARPMSIFPIHRSLGQLAILEHSPKRFGESPMWKSTRRMKHTFNCSSSLS</sequence>
<proteinExistence type="predicted"/>
<dbReference type="HOGENOM" id="CLU_2268550_0_0_1"/>
<evidence type="ECO:0000256" key="1">
    <source>
        <dbReference type="SAM" id="MobiDB-lite"/>
    </source>
</evidence>
<dbReference type="EnsemblPlants" id="PGSC0003DMT400084756">
    <property type="protein sequence ID" value="PGSC0003DMT400084756"/>
    <property type="gene ID" value="PGSC0003DMG400034327"/>
</dbReference>
<dbReference type="Gramene" id="PGSC0003DMT400084756">
    <property type="protein sequence ID" value="PGSC0003DMT400084756"/>
    <property type="gene ID" value="PGSC0003DMG400034327"/>
</dbReference>
<evidence type="ECO:0000313" key="2">
    <source>
        <dbReference type="EnsemblPlants" id="PGSC0003DMT400084756"/>
    </source>
</evidence>
<feature type="region of interest" description="Disordered" evidence="1">
    <location>
        <begin position="1"/>
        <end position="21"/>
    </location>
</feature>
<keyword evidence="3" id="KW-1185">Reference proteome</keyword>